<protein>
    <submittedName>
        <fullName evidence="2">HEPN domain protein</fullName>
    </submittedName>
</protein>
<feature type="domain" description="HEPN" evidence="1">
    <location>
        <begin position="9"/>
        <end position="123"/>
    </location>
</feature>
<evidence type="ECO:0000259" key="1">
    <source>
        <dbReference type="PROSITE" id="PS50910"/>
    </source>
</evidence>
<dbReference type="InterPro" id="IPR007842">
    <property type="entry name" value="HEPN_dom"/>
</dbReference>
<reference evidence="2 3" key="1">
    <citation type="journal article" date="2015" name="Nature">
        <title>rRNA introns, odd ribosomes, and small enigmatic genomes across a large radiation of phyla.</title>
        <authorList>
            <person name="Brown C.T."/>
            <person name="Hug L.A."/>
            <person name="Thomas B.C."/>
            <person name="Sharon I."/>
            <person name="Castelle C.J."/>
            <person name="Singh A."/>
            <person name="Wilkins M.J."/>
            <person name="Williams K.H."/>
            <person name="Banfield J.F."/>
        </authorList>
    </citation>
    <scope>NUCLEOTIDE SEQUENCE [LARGE SCALE GENOMIC DNA]</scope>
</reference>
<comment type="caution">
    <text evidence="2">The sequence shown here is derived from an EMBL/GenBank/DDBJ whole genome shotgun (WGS) entry which is preliminary data.</text>
</comment>
<sequence length="132" mass="15640">MIETQLIWLKQADFDFQAANLSFSNGYYEWACFQAQQTAEKSLKAYLVFCGNKIPRVHRVSILYKMCQKANPEFRKVYLEHDNLEAITFISRYPLAIPQEIMTPHEFINDKEAQECLREARLILQRIQTLIY</sequence>
<gene>
    <name evidence="2" type="ORF">UR67_C0004G0023</name>
</gene>
<dbReference type="SMART" id="SM00748">
    <property type="entry name" value="HEPN"/>
    <property type="match status" value="1"/>
</dbReference>
<proteinExistence type="predicted"/>
<dbReference type="PROSITE" id="PS50910">
    <property type="entry name" value="HEPN"/>
    <property type="match status" value="1"/>
</dbReference>
<dbReference type="AlphaFoldDB" id="A0A0G0C0J0"/>
<dbReference type="STRING" id="1618350.UR67_C0004G0023"/>
<dbReference type="Gene3D" id="1.20.120.330">
    <property type="entry name" value="Nucleotidyltransferases domain 2"/>
    <property type="match status" value="1"/>
</dbReference>
<evidence type="ECO:0000313" key="2">
    <source>
        <dbReference type="EMBL" id="KKP69626.1"/>
    </source>
</evidence>
<dbReference type="SUPFAM" id="SSF81593">
    <property type="entry name" value="Nucleotidyltransferase substrate binding subunit/domain"/>
    <property type="match status" value="1"/>
</dbReference>
<evidence type="ECO:0000313" key="3">
    <source>
        <dbReference type="Proteomes" id="UP000034581"/>
    </source>
</evidence>
<dbReference type="Pfam" id="PF05168">
    <property type="entry name" value="HEPN"/>
    <property type="match status" value="1"/>
</dbReference>
<name>A0A0G0C0J0_UNCC3</name>
<organism evidence="2 3">
    <name type="scientific">candidate division CPR3 bacterium GW2011_GWF2_35_18</name>
    <dbReference type="NCBI Taxonomy" id="1618350"/>
    <lineage>
        <taxon>Bacteria</taxon>
        <taxon>Bacteria division CPR3</taxon>
    </lineage>
</organism>
<dbReference type="Proteomes" id="UP000034581">
    <property type="component" value="Unassembled WGS sequence"/>
</dbReference>
<dbReference type="EMBL" id="LBQB01000004">
    <property type="protein sequence ID" value="KKP69626.1"/>
    <property type="molecule type" value="Genomic_DNA"/>
</dbReference>
<accession>A0A0G0C0J0</accession>